<feature type="region of interest" description="Disordered" evidence="1">
    <location>
        <begin position="30"/>
        <end position="63"/>
    </location>
</feature>
<dbReference type="Proteomes" id="UP000688947">
    <property type="component" value="Unassembled WGS sequence"/>
</dbReference>
<gene>
    <name evidence="2" type="ORF">JG687_00002110</name>
</gene>
<feature type="compositionally biased region" description="Basic and acidic residues" evidence="1">
    <location>
        <begin position="112"/>
        <end position="127"/>
    </location>
</feature>
<protein>
    <submittedName>
        <fullName evidence="2">Uncharacterized protein</fullName>
    </submittedName>
</protein>
<sequence>MEDEVDSLLQELNDVYATIERLRRRISARQMFGSDSEDEDSDEEAEAQEEDTEPIANPGKDAEASPSVFATLLSAFSAIAALTLHFSPPTAMPPQDEWKALETKYATPPTYEDPRMRARRASNRERARSRLQQRQIARAVRVQSEAAHSAGVSPRVELTQIERVEISRRFASPELREDPARRQRRQAALLCAERRLEGWAAARRLQLPEAVPDDILTSIHDVNRPNVREPGSRPGTSASVCETPLPSYEQLAAAILNLSSEVPAYRAADEGFPSYDQLGAALRNLSPATTLSEHGPDGYPTYEQLASALRNLTPDVPTQDEPSPGFPSYAQLNAALRNLSPEQLSQDQPYPGFPTYEQLAQALRILSPPTPQPYVTCALRREGVGPRDLHVFQDMQLWQQSLNLYLFHATYFRDEAFAASIVVQ</sequence>
<comment type="caution">
    <text evidence="2">The sequence shown here is derived from an EMBL/GenBank/DDBJ whole genome shotgun (WGS) entry which is preliminary data.</text>
</comment>
<reference evidence="2" key="1">
    <citation type="submission" date="2021-01" db="EMBL/GenBank/DDBJ databases">
        <title>Phytophthora aleatoria, a newly-described species from Pinus radiata is distinct from Phytophthora cactorum isolates based on comparative genomics.</title>
        <authorList>
            <person name="Mcdougal R."/>
            <person name="Panda P."/>
            <person name="Williams N."/>
            <person name="Studholme D.J."/>
        </authorList>
    </citation>
    <scope>NUCLEOTIDE SEQUENCE</scope>
    <source>
        <strain evidence="2">NZFS 3830</strain>
    </source>
</reference>
<dbReference type="VEuPathDB" id="FungiDB:PC110_g23376"/>
<feature type="region of interest" description="Disordered" evidence="1">
    <location>
        <begin position="105"/>
        <end position="127"/>
    </location>
</feature>
<proteinExistence type="predicted"/>
<name>A0A8T1UZ95_9STRA</name>
<dbReference type="AlphaFoldDB" id="A0A8T1UZ95"/>
<dbReference type="OrthoDB" id="122713at2759"/>
<evidence type="ECO:0000313" key="3">
    <source>
        <dbReference type="Proteomes" id="UP000688947"/>
    </source>
</evidence>
<evidence type="ECO:0000313" key="2">
    <source>
        <dbReference type="EMBL" id="KAG6971337.1"/>
    </source>
</evidence>
<dbReference type="EMBL" id="JAENGZ010000055">
    <property type="protein sequence ID" value="KAG6971337.1"/>
    <property type="molecule type" value="Genomic_DNA"/>
</dbReference>
<accession>A0A8T1UZ95</accession>
<evidence type="ECO:0000256" key="1">
    <source>
        <dbReference type="SAM" id="MobiDB-lite"/>
    </source>
</evidence>
<organism evidence="2 3">
    <name type="scientific">Phytophthora cactorum</name>
    <dbReference type="NCBI Taxonomy" id="29920"/>
    <lineage>
        <taxon>Eukaryota</taxon>
        <taxon>Sar</taxon>
        <taxon>Stramenopiles</taxon>
        <taxon>Oomycota</taxon>
        <taxon>Peronosporomycetes</taxon>
        <taxon>Peronosporales</taxon>
        <taxon>Peronosporaceae</taxon>
        <taxon>Phytophthora</taxon>
    </lineage>
</organism>
<feature type="compositionally biased region" description="Acidic residues" evidence="1">
    <location>
        <begin position="35"/>
        <end position="53"/>
    </location>
</feature>